<dbReference type="InterPro" id="IPR001810">
    <property type="entry name" value="F-box_dom"/>
</dbReference>
<dbReference type="SUPFAM" id="SSF57667">
    <property type="entry name" value="beta-beta-alpha zinc fingers"/>
    <property type="match status" value="5"/>
</dbReference>
<keyword evidence="3 5" id="KW-0863">Zinc-finger</keyword>
<dbReference type="PROSITE" id="PS00028">
    <property type="entry name" value="ZINC_FINGER_C2H2_1"/>
    <property type="match status" value="9"/>
</dbReference>
<evidence type="ECO:0000256" key="2">
    <source>
        <dbReference type="ARBA" id="ARBA00022737"/>
    </source>
</evidence>
<dbReference type="OrthoDB" id="4748970at2759"/>
<feature type="domain" description="C2H2-type" evidence="7">
    <location>
        <begin position="699"/>
        <end position="727"/>
    </location>
</feature>
<evidence type="ECO:0000313" key="9">
    <source>
        <dbReference type="EMBL" id="OXA44452.1"/>
    </source>
</evidence>
<organism evidence="9 10">
    <name type="scientific">Folsomia candida</name>
    <name type="common">Springtail</name>
    <dbReference type="NCBI Taxonomy" id="158441"/>
    <lineage>
        <taxon>Eukaryota</taxon>
        <taxon>Metazoa</taxon>
        <taxon>Ecdysozoa</taxon>
        <taxon>Arthropoda</taxon>
        <taxon>Hexapoda</taxon>
        <taxon>Collembola</taxon>
        <taxon>Entomobryomorpha</taxon>
        <taxon>Isotomoidea</taxon>
        <taxon>Isotomidae</taxon>
        <taxon>Proisotominae</taxon>
        <taxon>Folsomia</taxon>
    </lineage>
</organism>
<evidence type="ECO:0000256" key="5">
    <source>
        <dbReference type="PROSITE-ProRule" id="PRU00042"/>
    </source>
</evidence>
<feature type="region of interest" description="Disordered" evidence="6">
    <location>
        <begin position="595"/>
        <end position="695"/>
    </location>
</feature>
<keyword evidence="2" id="KW-0677">Repeat</keyword>
<evidence type="ECO:0000256" key="3">
    <source>
        <dbReference type="ARBA" id="ARBA00022771"/>
    </source>
</evidence>
<dbReference type="PANTHER" id="PTHR24379:SF121">
    <property type="entry name" value="C2H2-TYPE DOMAIN-CONTAINING PROTEIN"/>
    <property type="match status" value="1"/>
</dbReference>
<dbReference type="PROSITE" id="PS50181">
    <property type="entry name" value="FBOX"/>
    <property type="match status" value="1"/>
</dbReference>
<feature type="domain" description="C2H2-type" evidence="7">
    <location>
        <begin position="903"/>
        <end position="930"/>
    </location>
</feature>
<evidence type="ECO:0000256" key="6">
    <source>
        <dbReference type="SAM" id="MobiDB-lite"/>
    </source>
</evidence>
<dbReference type="GO" id="GO:0005634">
    <property type="term" value="C:nucleus"/>
    <property type="evidence" value="ECO:0007669"/>
    <property type="project" value="UniProtKB-ARBA"/>
</dbReference>
<feature type="domain" description="C2H2-type" evidence="7">
    <location>
        <begin position="933"/>
        <end position="956"/>
    </location>
</feature>
<proteinExistence type="predicted"/>
<dbReference type="GO" id="GO:0008270">
    <property type="term" value="F:zinc ion binding"/>
    <property type="evidence" value="ECO:0007669"/>
    <property type="project" value="UniProtKB-KW"/>
</dbReference>
<dbReference type="PROSITE" id="PS50157">
    <property type="entry name" value="ZINC_FINGER_C2H2_2"/>
    <property type="match status" value="9"/>
</dbReference>
<sequence length="1041" mass="119609">MNILDMPPEVIGILLKSIPYPVLKILRLVSTKFASLIAQQASFYENAKLQIPYESFQRAASFQSAIKLLKKIGPVKNLVIPFPSNKPGTCLVVLICNLWQALFKNVKIVNAVNQQNVMSHEPWVQFQTGDYWEQNNQLQIQIWMQFESSEIQYDLLPYKIWNDICQWDHRLYNVVANCANLVLNSPPKDELSCSNLKEELKFATIQVVCTNAPPSVANSEPIIQFRDDQHHERIPFAWTTGQSNLYKWRIKGYLRGALIIGICLFGKIMNTLKQRHIEDSCYFCGGGDEDGRRPFSGVGGSISILETWSFRCVESISCLFRIPANDPFRQILKDANYCSKCIQVVRDVDFTLRLFRKLLGRLEVLQKDMLDKVAQKEINDFGENLEREISKLLREGSAEVNVGIDRFKHLLNLHSLNDSDNDDTRPVQHSSRAVKRNRKFSNADDNVKIEEEEKNYINFNQEEVDLLFMEQDRLILSIEDDHQEDFGVPNLSENYHNDQPFKSDDESDDDYQNRHSNNKRAQTQKSLIKVKRFRCSLCPALSFGTDMALNGHMRGVHEFDPLPYHCDKCPKKFKQLKSLKRHTASKCKLLLNTVESSAEPRPKSEPHHISDSKVGNRQSQRSSARVANFGINRITEKEDKDDDTTINLHGNNEYPSDKDDDYRESGEDEEDNNASDLSDNYRKSHKVRKNRGHTGTKKLQCPLCPASFLSDTTLKGHQRGVHENDPFPFHCTKCPKKFRIYKSLNSHRSLKCQKEFPNPPPNIPCPSCSKMFCTNSTLKKHTKQFHSQLYCSFCTLNFSTLEEVRVHEKLHENCDQPFKCVLCEALFSNSLKLNDHVALSHANNRFVCDICGVKFVTEKSLQRHQQTHSESYVGHKCEVCGHVFQSASVLKQHMNKHSATKNFTCEICGAGFKYPSGLKVHRISHEPKAELPYVCKICGKTFACKQFLLKHEEVHAIILSYECPTCGKKFKATNNLRQHVLTHEPKDPLRKKKVRKSGQRRGREIIRMDDELENDLEDAPVIEVTSGGERVVSYFINYPLL</sequence>
<name>A0A226DFY2_FOLCA</name>
<dbReference type="EMBL" id="LNIX01000019">
    <property type="protein sequence ID" value="OXA44452.1"/>
    <property type="molecule type" value="Genomic_DNA"/>
</dbReference>
<dbReference type="Proteomes" id="UP000198287">
    <property type="component" value="Unassembled WGS sequence"/>
</dbReference>
<evidence type="ECO:0000256" key="1">
    <source>
        <dbReference type="ARBA" id="ARBA00022723"/>
    </source>
</evidence>
<protein>
    <submittedName>
        <fullName evidence="9">Zinc finger protein 33A</fullName>
    </submittedName>
</protein>
<feature type="domain" description="C2H2-type" evidence="7">
    <location>
        <begin position="961"/>
        <end position="988"/>
    </location>
</feature>
<feature type="compositionally biased region" description="Basic and acidic residues" evidence="6">
    <location>
        <begin position="495"/>
        <end position="504"/>
    </location>
</feature>
<dbReference type="InterPro" id="IPR013087">
    <property type="entry name" value="Znf_C2H2_type"/>
</dbReference>
<evidence type="ECO:0000313" key="10">
    <source>
        <dbReference type="Proteomes" id="UP000198287"/>
    </source>
</evidence>
<feature type="region of interest" description="Disordered" evidence="6">
    <location>
        <begin position="486"/>
        <end position="523"/>
    </location>
</feature>
<dbReference type="SMART" id="SM00355">
    <property type="entry name" value="ZnF_C2H2"/>
    <property type="match status" value="12"/>
</dbReference>
<feature type="compositionally biased region" description="Basic and acidic residues" evidence="6">
    <location>
        <begin position="598"/>
        <end position="611"/>
    </location>
</feature>
<dbReference type="FunFam" id="3.30.160.60:FF:000446">
    <property type="entry name" value="Zinc finger protein"/>
    <property type="match status" value="1"/>
</dbReference>
<reference evidence="9 10" key="1">
    <citation type="submission" date="2015-12" db="EMBL/GenBank/DDBJ databases">
        <title>The genome of Folsomia candida.</title>
        <authorList>
            <person name="Faddeeva A."/>
            <person name="Derks M.F."/>
            <person name="Anvar Y."/>
            <person name="Smit S."/>
            <person name="Van Straalen N."/>
            <person name="Roelofs D."/>
        </authorList>
    </citation>
    <scope>NUCLEOTIDE SEQUENCE [LARGE SCALE GENOMIC DNA]</scope>
    <source>
        <strain evidence="9 10">VU population</strain>
        <tissue evidence="9">Whole body</tissue>
    </source>
</reference>
<feature type="domain" description="C2H2-type" evidence="7">
    <location>
        <begin position="818"/>
        <end position="846"/>
    </location>
</feature>
<feature type="compositionally biased region" description="Basic residues" evidence="6">
    <location>
        <begin position="683"/>
        <end position="695"/>
    </location>
</feature>
<evidence type="ECO:0000259" key="7">
    <source>
        <dbReference type="PROSITE" id="PS50157"/>
    </source>
</evidence>
<dbReference type="Gene3D" id="3.30.160.60">
    <property type="entry name" value="Classic Zinc Finger"/>
    <property type="match status" value="7"/>
</dbReference>
<evidence type="ECO:0000256" key="4">
    <source>
        <dbReference type="ARBA" id="ARBA00022833"/>
    </source>
</evidence>
<dbReference type="InterPro" id="IPR036236">
    <property type="entry name" value="Znf_C2H2_sf"/>
</dbReference>
<comment type="caution">
    <text evidence="9">The sequence shown here is derived from an EMBL/GenBank/DDBJ whole genome shotgun (WGS) entry which is preliminary data.</text>
</comment>
<feature type="domain" description="C2H2-type" evidence="7">
    <location>
        <begin position="763"/>
        <end position="787"/>
    </location>
</feature>
<feature type="compositionally biased region" description="Basic and acidic residues" evidence="6">
    <location>
        <begin position="655"/>
        <end position="665"/>
    </location>
</feature>
<dbReference type="PANTHER" id="PTHR24379">
    <property type="entry name" value="KRAB AND ZINC FINGER DOMAIN-CONTAINING"/>
    <property type="match status" value="1"/>
</dbReference>
<dbReference type="AlphaFoldDB" id="A0A226DFY2"/>
<accession>A0A226DFY2</accession>
<feature type="domain" description="C2H2-type" evidence="7">
    <location>
        <begin position="846"/>
        <end position="873"/>
    </location>
</feature>
<evidence type="ECO:0000259" key="8">
    <source>
        <dbReference type="PROSITE" id="PS50181"/>
    </source>
</evidence>
<keyword evidence="10" id="KW-1185">Reference proteome</keyword>
<feature type="domain" description="C2H2-type" evidence="7">
    <location>
        <begin position="564"/>
        <end position="582"/>
    </location>
</feature>
<keyword evidence="1" id="KW-0479">Metal-binding</keyword>
<gene>
    <name evidence="9" type="ORF">Fcan01_20480</name>
</gene>
<keyword evidence="4" id="KW-0862">Zinc</keyword>
<feature type="domain" description="F-box" evidence="8">
    <location>
        <begin position="1"/>
        <end position="47"/>
    </location>
</feature>
<feature type="compositionally biased region" description="Polar residues" evidence="6">
    <location>
        <begin position="613"/>
        <end position="625"/>
    </location>
</feature>
<feature type="domain" description="C2H2-type" evidence="7">
    <location>
        <begin position="875"/>
        <end position="902"/>
    </location>
</feature>
<dbReference type="Pfam" id="PF00096">
    <property type="entry name" value="zf-C2H2"/>
    <property type="match status" value="6"/>
</dbReference>